<reference evidence="1 2" key="1">
    <citation type="submission" date="2016-11" db="EMBL/GenBank/DDBJ databases">
        <authorList>
            <person name="Jaros S."/>
            <person name="Januszkiewicz K."/>
            <person name="Wedrychowicz H."/>
        </authorList>
    </citation>
    <scope>NUCLEOTIDE SEQUENCE [LARGE SCALE GENOMIC DNA]</scope>
    <source>
        <strain evidence="1 2">CECT 7868</strain>
    </source>
</reference>
<proteinExistence type="predicted"/>
<evidence type="ECO:0000313" key="2">
    <source>
        <dbReference type="Proteomes" id="UP000184608"/>
    </source>
</evidence>
<dbReference type="EMBL" id="FQXZ01000071">
    <property type="protein sequence ID" value="SHI96770.1"/>
    <property type="molecule type" value="Genomic_DNA"/>
</dbReference>
<accession>A0A1M6FGD9</accession>
<gene>
    <name evidence="1" type="ORF">VA7868_04644</name>
</gene>
<sequence>MGFQQTPARIVLVVIMMAVRFGAFHHPPGRVVTELLFAAVVMTLAADAAQRIELVQPLVAFAVGHAGEFTFRIVVIIRGGPQRIGDRFQPVKSAIFKALGMAEGVGDFGQVAFNIIVKAGRGAVFINHLRRLTVFAVVTPATDLFVVALALD</sequence>
<dbReference type="Proteomes" id="UP000184608">
    <property type="component" value="Unassembled WGS sequence"/>
</dbReference>
<name>A0A1M6FGD9_9VIBR</name>
<protein>
    <submittedName>
        <fullName evidence="1">Uncharacterized protein</fullName>
    </submittedName>
</protein>
<organism evidence="1 2">
    <name type="scientific">Vibrio aerogenes CECT 7868</name>
    <dbReference type="NCBI Taxonomy" id="1216006"/>
    <lineage>
        <taxon>Bacteria</taxon>
        <taxon>Pseudomonadati</taxon>
        <taxon>Pseudomonadota</taxon>
        <taxon>Gammaproteobacteria</taxon>
        <taxon>Vibrionales</taxon>
        <taxon>Vibrionaceae</taxon>
        <taxon>Vibrio</taxon>
    </lineage>
</organism>
<keyword evidence="2" id="KW-1185">Reference proteome</keyword>
<dbReference type="AlphaFoldDB" id="A0A1M6FGD9"/>
<evidence type="ECO:0000313" key="1">
    <source>
        <dbReference type="EMBL" id="SHI96770.1"/>
    </source>
</evidence>